<dbReference type="InterPro" id="IPR038454">
    <property type="entry name" value="DnaA_N_sf"/>
</dbReference>
<dbReference type="OrthoDB" id="9807019at2"/>
<dbReference type="SUPFAM" id="SSF52540">
    <property type="entry name" value="P-loop containing nucleoside triphosphate hydrolases"/>
    <property type="match status" value="1"/>
</dbReference>
<dbReference type="AlphaFoldDB" id="C1DUG4"/>
<dbReference type="GO" id="GO:0003688">
    <property type="term" value="F:DNA replication origin binding"/>
    <property type="evidence" value="ECO:0007669"/>
    <property type="project" value="UniProtKB-UniRule"/>
</dbReference>
<dbReference type="InterPro" id="IPR020591">
    <property type="entry name" value="Chromosome_initiator_DnaA-like"/>
</dbReference>
<feature type="region of interest" description="Domain I, interacts with DnaA modulators" evidence="8">
    <location>
        <begin position="1"/>
        <end position="95"/>
    </location>
</feature>
<dbReference type="InterPro" id="IPR027417">
    <property type="entry name" value="P-loop_NTPase"/>
</dbReference>
<comment type="domain">
    <text evidence="8">Domain I is involved in oligomerization and binding regulators, domain II is flexibile and of varying length in different bacteria, domain III forms the AAA+ region, while domain IV binds dsDNA.</text>
</comment>
<keyword evidence="15" id="KW-1185">Reference proteome</keyword>
<evidence type="ECO:0000256" key="4">
    <source>
        <dbReference type="ARBA" id="ARBA00022741"/>
    </source>
</evidence>
<comment type="subcellular location">
    <subcellularLocation>
        <location evidence="8">Cytoplasm</location>
    </subcellularLocation>
</comment>
<dbReference type="Pfam" id="PF00308">
    <property type="entry name" value="Bac_DnaA"/>
    <property type="match status" value="1"/>
</dbReference>
<dbReference type="InterPro" id="IPR013159">
    <property type="entry name" value="DnaA_C"/>
</dbReference>
<evidence type="ECO:0000256" key="5">
    <source>
        <dbReference type="ARBA" id="ARBA00022840"/>
    </source>
</evidence>
<feature type="domain" description="AAA+ ATPase" evidence="12">
    <location>
        <begin position="137"/>
        <end position="271"/>
    </location>
</feature>
<keyword evidence="3 8" id="KW-0235">DNA replication</keyword>
<evidence type="ECO:0000256" key="7">
    <source>
        <dbReference type="ARBA" id="ARBA00023125"/>
    </source>
</evidence>
<dbReference type="SMART" id="SM00760">
    <property type="entry name" value="Bac_DnaA_C"/>
    <property type="match status" value="1"/>
</dbReference>
<feature type="domain" description="Chromosomal replication initiator DnaA C-terminal" evidence="13">
    <location>
        <begin position="349"/>
        <end position="418"/>
    </location>
</feature>
<comment type="caution">
    <text evidence="8">Lacks conserved residue(s) required for the propagation of feature annotation.</text>
</comment>
<evidence type="ECO:0000256" key="1">
    <source>
        <dbReference type="ARBA" id="ARBA00006583"/>
    </source>
</evidence>
<dbReference type="SUPFAM" id="SSF48295">
    <property type="entry name" value="TrpR-like"/>
    <property type="match status" value="1"/>
</dbReference>
<dbReference type="GO" id="GO:0005524">
    <property type="term" value="F:ATP binding"/>
    <property type="evidence" value="ECO:0007669"/>
    <property type="project" value="UniProtKB-UniRule"/>
</dbReference>
<evidence type="ECO:0000256" key="10">
    <source>
        <dbReference type="RuleBase" id="RU000577"/>
    </source>
</evidence>
<reference evidence="14 15" key="1">
    <citation type="journal article" date="2009" name="J. Bacteriol.">
        <title>Complete and draft genome sequences of six members of the Aquificales.</title>
        <authorList>
            <person name="Reysenbach A.L."/>
            <person name="Hamamura N."/>
            <person name="Podar M."/>
            <person name="Griffiths E."/>
            <person name="Ferreira S."/>
            <person name="Hochstein R."/>
            <person name="Heidelberg J."/>
            <person name="Johnson J."/>
            <person name="Mead D."/>
            <person name="Pohorille A."/>
            <person name="Sarmiento M."/>
            <person name="Schweighofer K."/>
            <person name="Seshadri R."/>
            <person name="Voytek M.A."/>
        </authorList>
    </citation>
    <scope>NUCLEOTIDE SEQUENCE [LARGE SCALE GENOMIC DNA]</scope>
    <source>
        <strain evidence="15">Az-Fu1 / DSM 15241 / OCM 825</strain>
    </source>
</reference>
<evidence type="ECO:0000256" key="6">
    <source>
        <dbReference type="ARBA" id="ARBA00023121"/>
    </source>
</evidence>
<dbReference type="InterPro" id="IPR010921">
    <property type="entry name" value="Trp_repressor/repl_initiator"/>
</dbReference>
<dbReference type="Gene3D" id="1.10.1750.10">
    <property type="match status" value="1"/>
</dbReference>
<evidence type="ECO:0000259" key="13">
    <source>
        <dbReference type="SMART" id="SM00760"/>
    </source>
</evidence>
<evidence type="ECO:0000256" key="9">
    <source>
        <dbReference type="NCBIfam" id="TIGR00362"/>
    </source>
</evidence>
<dbReference type="HAMAP" id="MF_00377">
    <property type="entry name" value="DnaA_bact"/>
    <property type="match status" value="1"/>
</dbReference>
<evidence type="ECO:0000256" key="2">
    <source>
        <dbReference type="ARBA" id="ARBA00022490"/>
    </source>
</evidence>
<dbReference type="HOGENOM" id="CLU_026910_3_2_0"/>
<keyword evidence="2 8" id="KW-0963">Cytoplasm</keyword>
<dbReference type="GO" id="GO:0008289">
    <property type="term" value="F:lipid binding"/>
    <property type="evidence" value="ECO:0007669"/>
    <property type="project" value="UniProtKB-KW"/>
</dbReference>
<dbReference type="Pfam" id="PF11638">
    <property type="entry name" value="DnaA_N"/>
    <property type="match status" value="1"/>
</dbReference>
<evidence type="ECO:0000256" key="11">
    <source>
        <dbReference type="RuleBase" id="RU004227"/>
    </source>
</evidence>
<feature type="region of interest" description="Domain IV, binds dsDNA" evidence="8">
    <location>
        <begin position="321"/>
        <end position="442"/>
    </location>
</feature>
<protein>
    <recommendedName>
        <fullName evidence="8 9">Chromosomal replication initiator protein DnaA</fullName>
    </recommendedName>
</protein>
<comment type="subunit">
    <text evidence="8">Oligomerizes as a right-handed, spiral filament on DNA at oriC.</text>
</comment>
<dbReference type="STRING" id="204536.SULAZ_0765"/>
<dbReference type="Pfam" id="PF08299">
    <property type="entry name" value="Bac_DnaA_C"/>
    <property type="match status" value="1"/>
</dbReference>
<gene>
    <name evidence="8 14" type="primary">dnaA</name>
    <name evidence="14" type="ordered locus">SULAZ_0765</name>
</gene>
<evidence type="ECO:0000313" key="14">
    <source>
        <dbReference type="EMBL" id="ACN99545.1"/>
    </source>
</evidence>
<keyword evidence="6 8" id="KW-0446">Lipid-binding</keyword>
<dbReference type="CDD" id="cd06571">
    <property type="entry name" value="Bac_DnaA_C"/>
    <property type="match status" value="1"/>
</dbReference>
<name>C1DUG4_SULAA</name>
<dbReference type="Gene3D" id="3.30.300.180">
    <property type="match status" value="1"/>
</dbReference>
<dbReference type="GO" id="GO:0006270">
    <property type="term" value="P:DNA replication initiation"/>
    <property type="evidence" value="ECO:0007669"/>
    <property type="project" value="UniProtKB-UniRule"/>
</dbReference>
<keyword evidence="7 8" id="KW-0238">DNA-binding</keyword>
<feature type="binding site" evidence="8">
    <location>
        <position position="151"/>
    </location>
    <ligand>
        <name>ATP</name>
        <dbReference type="ChEBI" id="CHEBI:30616"/>
    </ligand>
</feature>
<accession>C1DUG4</accession>
<dbReference type="FunFam" id="3.40.50.300:FF:000668">
    <property type="entry name" value="Chromosomal replication initiator protein DnaA"/>
    <property type="match status" value="1"/>
</dbReference>
<dbReference type="EMBL" id="CP001229">
    <property type="protein sequence ID" value="ACN99545.1"/>
    <property type="molecule type" value="Genomic_DNA"/>
</dbReference>
<dbReference type="Gene3D" id="1.10.8.60">
    <property type="match status" value="1"/>
</dbReference>
<comment type="function">
    <text evidence="8 10">Plays an essential role in the initiation and regulation of chromosomal replication. ATP-DnaA binds to the origin of replication (oriC) to initiate formation of the DNA replication initiation complex once per cell cycle. Binds the DnaA box (a 9 base pair repeat at the origin) and separates the double-stranded (ds)DNA. Forms a right-handed helical filament on oriC DNA; dsDNA binds to the exterior of the filament while single-stranded (ss)DNA is stabiized in the filament's interior. The ATP-DnaA-oriC complex binds and stabilizes one strand of the AT-rich DNA unwinding element (DUE), permitting loading of DNA polymerase. After initiation quickly degrades to an ADP-DnaA complex that is not apt for DNA replication. Binds acidic phospholipids.</text>
</comment>
<comment type="similarity">
    <text evidence="1 8 11">Belongs to the DnaA family.</text>
</comment>
<dbReference type="Gene3D" id="3.40.50.300">
    <property type="entry name" value="P-loop containing nucleotide triphosphate hydrolases"/>
    <property type="match status" value="1"/>
</dbReference>
<sequence length="442" mass="50786">MESKEIFKNKIWMNVLADLKEKVDENTYSLLSGLDYVELKENSLYIYTPDNVYKTWILADLLEDITLSAKKVIGQDVNIQVISLKEIKKEEQKREDENFYGYLTLNPKFTFKNLVIGNHNKVAYQSCIAVAENPGKIFNPLFIYGDVGLGKTHMLHATAYHLLKRNQNAKIIYTTADTFASEMFSYIQKGMILEFRKRYKDVDLLLMDDIQFLVGKERTQIEFYHIFNILYTAGKQIILSSDQPPNSLKGIEKRLISRFNSGLIVEITKPDLETKVNIINKKASEYGIEIPREVAIFLGKIVNSSVRELEGAVKRLKAYCDIMGKPLNLEVAKTVLKDVVELQEIKSISVDSIIDEVCSYFKIDKKDLLSDKKNKNLVMARQIAMYLSKTLTEEPLSSLSTYFKKKNHSTIISACNKVEETMNKDRKFKLIVDFLKDKLIAS</sequence>
<dbReference type="CDD" id="cd00009">
    <property type="entry name" value="AAA"/>
    <property type="match status" value="1"/>
</dbReference>
<feature type="region of interest" description="Domain III, AAA+ region" evidence="8">
    <location>
        <begin position="104"/>
        <end position="320"/>
    </location>
</feature>
<dbReference type="InterPro" id="IPR003593">
    <property type="entry name" value="AAA+_ATPase"/>
</dbReference>
<dbReference type="PANTHER" id="PTHR30050:SF2">
    <property type="entry name" value="CHROMOSOMAL REPLICATION INITIATOR PROTEIN DNAA"/>
    <property type="match status" value="1"/>
</dbReference>
<keyword evidence="4 8" id="KW-0547">Nucleotide-binding</keyword>
<dbReference type="KEGG" id="saf:SULAZ_0765"/>
<evidence type="ECO:0000256" key="3">
    <source>
        <dbReference type="ARBA" id="ARBA00022705"/>
    </source>
</evidence>
<dbReference type="eggNOG" id="COG0593">
    <property type="taxonomic scope" value="Bacteria"/>
</dbReference>
<dbReference type="InterPro" id="IPR024633">
    <property type="entry name" value="DnaA_N_dom"/>
</dbReference>
<feature type="binding site" evidence="8">
    <location>
        <position position="150"/>
    </location>
    <ligand>
        <name>ATP</name>
        <dbReference type="ChEBI" id="CHEBI:30616"/>
    </ligand>
</feature>
<evidence type="ECO:0000259" key="12">
    <source>
        <dbReference type="SMART" id="SM00382"/>
    </source>
</evidence>
<dbReference type="NCBIfam" id="TIGR00362">
    <property type="entry name" value="DnaA"/>
    <property type="match status" value="1"/>
</dbReference>
<proteinExistence type="inferred from homology"/>
<dbReference type="InterPro" id="IPR013317">
    <property type="entry name" value="DnaA_dom"/>
</dbReference>
<organism evidence="14 15">
    <name type="scientific">Sulfurihydrogenibium azorense (strain DSM 15241 / OCM 825 / Az-Fu1)</name>
    <dbReference type="NCBI Taxonomy" id="204536"/>
    <lineage>
        <taxon>Bacteria</taxon>
        <taxon>Pseudomonadati</taxon>
        <taxon>Aquificota</taxon>
        <taxon>Aquificia</taxon>
        <taxon>Aquificales</taxon>
        <taxon>Hydrogenothermaceae</taxon>
        <taxon>Sulfurihydrogenibium</taxon>
    </lineage>
</organism>
<dbReference type="PRINTS" id="PR00051">
    <property type="entry name" value="DNAA"/>
</dbReference>
<evidence type="ECO:0000313" key="15">
    <source>
        <dbReference type="Proteomes" id="UP000001369"/>
    </source>
</evidence>
<dbReference type="GO" id="GO:0005886">
    <property type="term" value="C:plasma membrane"/>
    <property type="evidence" value="ECO:0007669"/>
    <property type="project" value="TreeGrafter"/>
</dbReference>
<dbReference type="Proteomes" id="UP000001369">
    <property type="component" value="Chromosome"/>
</dbReference>
<dbReference type="InterPro" id="IPR001957">
    <property type="entry name" value="Chromosome_initiator_DnaA"/>
</dbReference>
<keyword evidence="5 8" id="KW-0067">ATP-binding</keyword>
<feature type="binding site" evidence="8">
    <location>
        <position position="152"/>
    </location>
    <ligand>
        <name>ATP</name>
        <dbReference type="ChEBI" id="CHEBI:30616"/>
    </ligand>
</feature>
<dbReference type="RefSeq" id="WP_012674858.1">
    <property type="nucleotide sequence ID" value="NC_012438.1"/>
</dbReference>
<dbReference type="PANTHER" id="PTHR30050">
    <property type="entry name" value="CHROMOSOMAL REPLICATION INITIATOR PROTEIN DNAA"/>
    <property type="match status" value="1"/>
</dbReference>
<dbReference type="GO" id="GO:0006275">
    <property type="term" value="P:regulation of DNA replication"/>
    <property type="evidence" value="ECO:0007669"/>
    <property type="project" value="UniProtKB-UniRule"/>
</dbReference>
<evidence type="ECO:0000256" key="8">
    <source>
        <dbReference type="HAMAP-Rule" id="MF_00377"/>
    </source>
</evidence>
<feature type="binding site" evidence="8">
    <location>
        <position position="148"/>
    </location>
    <ligand>
        <name>ATP</name>
        <dbReference type="ChEBI" id="CHEBI:30616"/>
    </ligand>
</feature>
<dbReference type="GO" id="GO:0005737">
    <property type="term" value="C:cytoplasm"/>
    <property type="evidence" value="ECO:0007669"/>
    <property type="project" value="UniProtKB-SubCell"/>
</dbReference>
<dbReference type="SMART" id="SM00382">
    <property type="entry name" value="AAA"/>
    <property type="match status" value="1"/>
</dbReference>